<feature type="signal peptide" evidence="2">
    <location>
        <begin position="1"/>
        <end position="31"/>
    </location>
</feature>
<organism evidence="3 4">
    <name type="scientific">Streptomyces oryzae</name>
    <dbReference type="NCBI Taxonomy" id="1434886"/>
    <lineage>
        <taxon>Bacteria</taxon>
        <taxon>Bacillati</taxon>
        <taxon>Actinomycetota</taxon>
        <taxon>Actinomycetes</taxon>
        <taxon>Kitasatosporales</taxon>
        <taxon>Streptomycetaceae</taxon>
        <taxon>Streptomyces</taxon>
    </lineage>
</organism>
<keyword evidence="4" id="KW-1185">Reference proteome</keyword>
<accession>A0ABS3XMS3</accession>
<name>A0ABS3XMS3_9ACTN</name>
<dbReference type="RefSeq" id="WP_209243504.1">
    <property type="nucleotide sequence ID" value="NZ_JADKMA010000282.1"/>
</dbReference>
<dbReference type="Proteomes" id="UP001519064">
    <property type="component" value="Unassembled WGS sequence"/>
</dbReference>
<sequence>MRRFPLPSRTATTIAALTVTALVPLCGVAQAAAPSDTAPSASAPAPGAGSQDDARSQGGLRLPKLGNSNGALGLGLLGLL</sequence>
<keyword evidence="2" id="KW-0732">Signal</keyword>
<evidence type="ECO:0000313" key="3">
    <source>
        <dbReference type="EMBL" id="MBO8196297.1"/>
    </source>
</evidence>
<comment type="caution">
    <text evidence="3">The sequence shown here is derived from an EMBL/GenBank/DDBJ whole genome shotgun (WGS) entry which is preliminary data.</text>
</comment>
<evidence type="ECO:0000313" key="4">
    <source>
        <dbReference type="Proteomes" id="UP001519064"/>
    </source>
</evidence>
<gene>
    <name evidence="3" type="ORF">ITI46_32350</name>
</gene>
<feature type="chain" id="PRO_5046188784" evidence="2">
    <location>
        <begin position="32"/>
        <end position="80"/>
    </location>
</feature>
<evidence type="ECO:0000256" key="1">
    <source>
        <dbReference type="SAM" id="MobiDB-lite"/>
    </source>
</evidence>
<evidence type="ECO:0000256" key="2">
    <source>
        <dbReference type="SAM" id="SignalP"/>
    </source>
</evidence>
<protein>
    <submittedName>
        <fullName evidence="3">Uncharacterized protein</fullName>
    </submittedName>
</protein>
<feature type="region of interest" description="Disordered" evidence="1">
    <location>
        <begin position="33"/>
        <end position="80"/>
    </location>
</feature>
<feature type="compositionally biased region" description="Low complexity" evidence="1">
    <location>
        <begin position="33"/>
        <end position="51"/>
    </location>
</feature>
<dbReference type="EMBL" id="JADKMA010000282">
    <property type="protein sequence ID" value="MBO8196297.1"/>
    <property type="molecule type" value="Genomic_DNA"/>
</dbReference>
<reference evidence="3 4" key="1">
    <citation type="submission" date="2020-11" db="EMBL/GenBank/DDBJ databases">
        <title>Streptomyces spirodelae sp. nov., isolated from duckweed.</title>
        <authorList>
            <person name="Saimee Y."/>
            <person name="Duangmal K."/>
        </authorList>
    </citation>
    <scope>NUCLEOTIDE SEQUENCE [LARGE SCALE GENOMIC DNA]</scope>
    <source>
        <strain evidence="3 4">S16-07</strain>
    </source>
</reference>
<proteinExistence type="predicted"/>